<protein>
    <submittedName>
        <fullName evidence="1">Uncharacterized protein</fullName>
    </submittedName>
</protein>
<dbReference type="EMBL" id="CH476638">
    <property type="protein sequence ID" value="EDN95822.1"/>
    <property type="molecule type" value="Genomic_DNA"/>
</dbReference>
<evidence type="ECO:0000313" key="1">
    <source>
        <dbReference type="EMBL" id="EDN95822.1"/>
    </source>
</evidence>
<dbReference type="AlphaFoldDB" id="A7F280"/>
<dbReference type="GeneID" id="5483797"/>
<gene>
    <name evidence="1" type="ORF">SS1G_11701</name>
</gene>
<reference evidence="2" key="1">
    <citation type="journal article" date="2011" name="PLoS Genet.">
        <title>Genomic analysis of the necrotrophic fungal pathogens Sclerotinia sclerotiorum and Botrytis cinerea.</title>
        <authorList>
            <person name="Amselem J."/>
            <person name="Cuomo C.A."/>
            <person name="van Kan J.A."/>
            <person name="Viaud M."/>
            <person name="Benito E.P."/>
            <person name="Couloux A."/>
            <person name="Coutinho P.M."/>
            <person name="de Vries R.P."/>
            <person name="Dyer P.S."/>
            <person name="Fillinger S."/>
            <person name="Fournier E."/>
            <person name="Gout L."/>
            <person name="Hahn M."/>
            <person name="Kohn L."/>
            <person name="Lapalu N."/>
            <person name="Plummer K.M."/>
            <person name="Pradier J.M."/>
            <person name="Quevillon E."/>
            <person name="Sharon A."/>
            <person name="Simon A."/>
            <person name="ten Have A."/>
            <person name="Tudzynski B."/>
            <person name="Tudzynski P."/>
            <person name="Wincker P."/>
            <person name="Andrew M."/>
            <person name="Anthouard V."/>
            <person name="Beever R.E."/>
            <person name="Beffa R."/>
            <person name="Benoit I."/>
            <person name="Bouzid O."/>
            <person name="Brault B."/>
            <person name="Chen Z."/>
            <person name="Choquer M."/>
            <person name="Collemare J."/>
            <person name="Cotton P."/>
            <person name="Danchin E.G."/>
            <person name="Da Silva C."/>
            <person name="Gautier A."/>
            <person name="Giraud C."/>
            <person name="Giraud T."/>
            <person name="Gonzalez C."/>
            <person name="Grossetete S."/>
            <person name="Guldener U."/>
            <person name="Henrissat B."/>
            <person name="Howlett B.J."/>
            <person name="Kodira C."/>
            <person name="Kretschmer M."/>
            <person name="Lappartient A."/>
            <person name="Leroch M."/>
            <person name="Levis C."/>
            <person name="Mauceli E."/>
            <person name="Neuveglise C."/>
            <person name="Oeser B."/>
            <person name="Pearson M."/>
            <person name="Poulain J."/>
            <person name="Poussereau N."/>
            <person name="Quesneville H."/>
            <person name="Rascle C."/>
            <person name="Schumacher J."/>
            <person name="Segurens B."/>
            <person name="Sexton A."/>
            <person name="Silva E."/>
            <person name="Sirven C."/>
            <person name="Soanes D.M."/>
            <person name="Talbot N.J."/>
            <person name="Templeton M."/>
            <person name="Yandava C."/>
            <person name="Yarden O."/>
            <person name="Zeng Q."/>
            <person name="Rollins J.A."/>
            <person name="Lebrun M.H."/>
            <person name="Dickman M."/>
        </authorList>
    </citation>
    <scope>NUCLEOTIDE SEQUENCE [LARGE SCALE GENOMIC DNA]</scope>
    <source>
        <strain evidence="2">ATCC 18683 / 1980 / Ss-1</strain>
    </source>
</reference>
<sequence>MQRMRKLGREGNEKGISAVRSIMPALACPVLTHIIQADNTTEFIYSCGTRKHVKFRNSMHVPGDGKLSEEQNNHGFSSVQVSSDDVRIFSSMVNCMGYTGQVSELGLEAGEDDR</sequence>
<name>A7F280_SCLS1</name>
<keyword evidence="2" id="KW-1185">Reference proteome</keyword>
<dbReference type="KEGG" id="ssl:SS1G_11701"/>
<dbReference type="RefSeq" id="XP_001587708.1">
    <property type="nucleotide sequence ID" value="XM_001587658.1"/>
</dbReference>
<proteinExistence type="predicted"/>
<organism evidence="1 2">
    <name type="scientific">Sclerotinia sclerotiorum (strain ATCC 18683 / 1980 / Ss-1)</name>
    <name type="common">White mold</name>
    <name type="synonym">Whetzelinia sclerotiorum</name>
    <dbReference type="NCBI Taxonomy" id="665079"/>
    <lineage>
        <taxon>Eukaryota</taxon>
        <taxon>Fungi</taxon>
        <taxon>Dikarya</taxon>
        <taxon>Ascomycota</taxon>
        <taxon>Pezizomycotina</taxon>
        <taxon>Leotiomycetes</taxon>
        <taxon>Helotiales</taxon>
        <taxon>Sclerotiniaceae</taxon>
        <taxon>Sclerotinia</taxon>
    </lineage>
</organism>
<accession>A7F280</accession>
<dbReference type="Proteomes" id="UP000001312">
    <property type="component" value="Unassembled WGS sequence"/>
</dbReference>
<dbReference type="InParanoid" id="A7F280"/>
<evidence type="ECO:0000313" key="2">
    <source>
        <dbReference type="Proteomes" id="UP000001312"/>
    </source>
</evidence>